<dbReference type="InterPro" id="IPR051906">
    <property type="entry name" value="TolC-like"/>
</dbReference>
<comment type="subcellular location">
    <subcellularLocation>
        <location evidence="1">Cell outer membrane</location>
    </subcellularLocation>
</comment>
<name>A0A840TJJ1_9BACT</name>
<dbReference type="Proteomes" id="UP000557307">
    <property type="component" value="Unassembled WGS sequence"/>
</dbReference>
<evidence type="ECO:0000256" key="6">
    <source>
        <dbReference type="ARBA" id="ARBA00023136"/>
    </source>
</evidence>
<dbReference type="GO" id="GO:0015562">
    <property type="term" value="F:efflux transmembrane transporter activity"/>
    <property type="evidence" value="ECO:0007669"/>
    <property type="project" value="InterPro"/>
</dbReference>
<evidence type="ECO:0000256" key="2">
    <source>
        <dbReference type="ARBA" id="ARBA00007613"/>
    </source>
</evidence>
<keyword evidence="3" id="KW-0813">Transport</keyword>
<evidence type="ECO:0000313" key="9">
    <source>
        <dbReference type="EMBL" id="MBB5284366.1"/>
    </source>
</evidence>
<dbReference type="SUPFAM" id="SSF56954">
    <property type="entry name" value="Outer membrane efflux proteins (OEP)"/>
    <property type="match status" value="1"/>
</dbReference>
<dbReference type="EMBL" id="JACHGF010000003">
    <property type="protein sequence ID" value="MBB5284366.1"/>
    <property type="molecule type" value="Genomic_DNA"/>
</dbReference>
<dbReference type="Gene3D" id="1.20.1600.10">
    <property type="entry name" value="Outer membrane efflux proteins (OEP)"/>
    <property type="match status" value="1"/>
</dbReference>
<evidence type="ECO:0000256" key="7">
    <source>
        <dbReference type="ARBA" id="ARBA00023237"/>
    </source>
</evidence>
<dbReference type="GO" id="GO:0015288">
    <property type="term" value="F:porin activity"/>
    <property type="evidence" value="ECO:0007669"/>
    <property type="project" value="TreeGrafter"/>
</dbReference>
<dbReference type="InterPro" id="IPR003423">
    <property type="entry name" value="OMP_efflux"/>
</dbReference>
<organism evidence="9 10">
    <name type="scientific">Rhabdobacter roseus</name>
    <dbReference type="NCBI Taxonomy" id="1655419"/>
    <lineage>
        <taxon>Bacteria</taxon>
        <taxon>Pseudomonadati</taxon>
        <taxon>Bacteroidota</taxon>
        <taxon>Cytophagia</taxon>
        <taxon>Cytophagales</taxon>
        <taxon>Cytophagaceae</taxon>
        <taxon>Rhabdobacter</taxon>
    </lineage>
</organism>
<dbReference type="Pfam" id="PF02321">
    <property type="entry name" value="OEP"/>
    <property type="match status" value="1"/>
</dbReference>
<dbReference type="AlphaFoldDB" id="A0A840TJJ1"/>
<keyword evidence="6" id="KW-0472">Membrane</keyword>
<gene>
    <name evidence="9" type="ORF">HNQ92_002509</name>
</gene>
<evidence type="ECO:0000256" key="1">
    <source>
        <dbReference type="ARBA" id="ARBA00004442"/>
    </source>
</evidence>
<protein>
    <submittedName>
        <fullName evidence="9">Outer membrane protein TolC</fullName>
    </submittedName>
</protein>
<dbReference type="RefSeq" id="WP_184174310.1">
    <property type="nucleotide sequence ID" value="NZ_JACHGF010000003.1"/>
</dbReference>
<keyword evidence="4" id="KW-1134">Transmembrane beta strand</keyword>
<evidence type="ECO:0000256" key="3">
    <source>
        <dbReference type="ARBA" id="ARBA00022448"/>
    </source>
</evidence>
<dbReference type="GO" id="GO:1990281">
    <property type="term" value="C:efflux pump complex"/>
    <property type="evidence" value="ECO:0007669"/>
    <property type="project" value="TreeGrafter"/>
</dbReference>
<feature type="chain" id="PRO_5032484958" evidence="8">
    <location>
        <begin position="19"/>
        <end position="451"/>
    </location>
</feature>
<keyword evidence="10" id="KW-1185">Reference proteome</keyword>
<reference evidence="9 10" key="1">
    <citation type="submission" date="2020-08" db="EMBL/GenBank/DDBJ databases">
        <title>Genomic Encyclopedia of Type Strains, Phase IV (KMG-IV): sequencing the most valuable type-strain genomes for metagenomic binning, comparative biology and taxonomic classification.</title>
        <authorList>
            <person name="Goeker M."/>
        </authorList>
    </citation>
    <scope>NUCLEOTIDE SEQUENCE [LARGE SCALE GENOMIC DNA]</scope>
    <source>
        <strain evidence="9 10">DSM 105074</strain>
    </source>
</reference>
<evidence type="ECO:0000256" key="4">
    <source>
        <dbReference type="ARBA" id="ARBA00022452"/>
    </source>
</evidence>
<keyword evidence="8" id="KW-0732">Signal</keyword>
<comment type="similarity">
    <text evidence="2">Belongs to the outer membrane factor (OMF) (TC 1.B.17) family.</text>
</comment>
<feature type="signal peptide" evidence="8">
    <location>
        <begin position="1"/>
        <end position="18"/>
    </location>
</feature>
<comment type="caution">
    <text evidence="9">The sequence shown here is derived from an EMBL/GenBank/DDBJ whole genome shotgun (WGS) entry which is preliminary data.</text>
</comment>
<evidence type="ECO:0000256" key="5">
    <source>
        <dbReference type="ARBA" id="ARBA00022692"/>
    </source>
</evidence>
<dbReference type="PANTHER" id="PTHR30026:SF20">
    <property type="entry name" value="OUTER MEMBRANE PROTEIN TOLC"/>
    <property type="match status" value="1"/>
</dbReference>
<proteinExistence type="inferred from homology"/>
<evidence type="ECO:0000313" key="10">
    <source>
        <dbReference type="Proteomes" id="UP000557307"/>
    </source>
</evidence>
<dbReference type="GO" id="GO:0009279">
    <property type="term" value="C:cell outer membrane"/>
    <property type="evidence" value="ECO:0007669"/>
    <property type="project" value="UniProtKB-SubCell"/>
</dbReference>
<keyword evidence="7" id="KW-0998">Cell outer membrane</keyword>
<sequence>MIKATKLLLVVLSLSAQAQDSPILNAYVEEGLRNNLSLRQESGEVAKVAETLRQAKALFYPRVTFAPTYSLAAGGRRLQFPVGDLLNPVYRTLNELTQGGGTFPQVENVNELLAPTNFHDTKLSIQYTLYNPEIQYNYLITNSLLSAQEARQRVVENEVRYAIEVGYYQYLQSLEAARITERSQGTLAELVRLNRKLVQNNAQTLDAVYAAEYEQSTLEQQRAEAAKNSVVARAYFNFLLNRDLNQEIRVDSTLLQRAEPELLPTEHWSGLAVSNRSELRQLQLSVVASEQTIRLHELAAKRPTVFVGGNAGFQGFGYTFKGQEYGIAQVGMSWDLFKGYERKSKIQQARIQTDLLKTKYEELENQIRLQVIQAEQDLLASRQSWQAATQGLTKAEQYFKIVDSRYRNGNALLIEYLKAQNDVQTARLRQSLTRYEVLIKTATLHKTSALP</sequence>
<evidence type="ECO:0000256" key="8">
    <source>
        <dbReference type="SAM" id="SignalP"/>
    </source>
</evidence>
<dbReference type="PANTHER" id="PTHR30026">
    <property type="entry name" value="OUTER MEMBRANE PROTEIN TOLC"/>
    <property type="match status" value="1"/>
</dbReference>
<accession>A0A840TJJ1</accession>
<keyword evidence="5" id="KW-0812">Transmembrane</keyword>